<name>A0AAD9AZ88_9PEZI</name>
<proteinExistence type="predicted"/>
<evidence type="ECO:0000313" key="1">
    <source>
        <dbReference type="EMBL" id="KAK1856282.1"/>
    </source>
</evidence>
<dbReference type="AlphaFoldDB" id="A0AAD9AZ88"/>
<organism evidence="1 2">
    <name type="scientific">Colletotrichum chrysophilum</name>
    <dbReference type="NCBI Taxonomy" id="1836956"/>
    <lineage>
        <taxon>Eukaryota</taxon>
        <taxon>Fungi</taxon>
        <taxon>Dikarya</taxon>
        <taxon>Ascomycota</taxon>
        <taxon>Pezizomycotina</taxon>
        <taxon>Sordariomycetes</taxon>
        <taxon>Hypocreomycetidae</taxon>
        <taxon>Glomerellales</taxon>
        <taxon>Glomerellaceae</taxon>
        <taxon>Colletotrichum</taxon>
        <taxon>Colletotrichum gloeosporioides species complex</taxon>
    </lineage>
</organism>
<protein>
    <submittedName>
        <fullName evidence="1">Uncharacterized protein</fullName>
    </submittedName>
</protein>
<keyword evidence="2" id="KW-1185">Reference proteome</keyword>
<dbReference type="EMBL" id="JAQOWY010000010">
    <property type="protein sequence ID" value="KAK1856282.1"/>
    <property type="molecule type" value="Genomic_DNA"/>
</dbReference>
<reference evidence="1" key="1">
    <citation type="submission" date="2023-01" db="EMBL/GenBank/DDBJ databases">
        <title>Colletotrichum chrysophilum M932 genome sequence.</title>
        <authorList>
            <person name="Baroncelli R."/>
        </authorList>
    </citation>
    <scope>NUCLEOTIDE SEQUENCE</scope>
    <source>
        <strain evidence="1">M932</strain>
    </source>
</reference>
<dbReference type="Proteomes" id="UP001243330">
    <property type="component" value="Unassembled WGS sequence"/>
</dbReference>
<comment type="caution">
    <text evidence="1">The sequence shown here is derived from an EMBL/GenBank/DDBJ whole genome shotgun (WGS) entry which is preliminary data.</text>
</comment>
<sequence length="320" mass="35523">MLPFLGSLSFFSPSIFELFCELSHILFQPNTQTRQSVDRHFLSFFPNRRSVIRFSILSLPRGRPCSFFRQASKRVKTSQHFPVILEIPSQVKSSHLNEEKERRHSEFATETKRNDLAEKDSRICGLFENDSEPQPHLHQNPKHFETTTYQRQQTTMFTMLVHTFVLLLTATAALAAPAQHRHWPRFTVPQQHFEVLGMRAQTEVNPAAVLEATCIDRNAHIVSHDANSAELAICGGISGSATACKGNPSTTVGQSGSARFTIKPTTAGATINISKNKWEQCVRAARDKCPTGSVRATCSGGATSGDVEFILEAMPPSGEL</sequence>
<accession>A0AAD9AZ88</accession>
<gene>
    <name evidence="1" type="ORF">CCHR01_01030</name>
</gene>
<evidence type="ECO:0000313" key="2">
    <source>
        <dbReference type="Proteomes" id="UP001243330"/>
    </source>
</evidence>